<gene>
    <name evidence="1" type="ORF">LCGC14_2715990</name>
</gene>
<accession>A0A0F8ZBE6</accession>
<dbReference type="AlphaFoldDB" id="A0A0F8ZBE6"/>
<dbReference type="EMBL" id="LAZR01048786">
    <property type="protein sequence ID" value="KKK91137.1"/>
    <property type="molecule type" value="Genomic_DNA"/>
</dbReference>
<name>A0A0F8ZBE6_9ZZZZ</name>
<comment type="caution">
    <text evidence="1">The sequence shown here is derived from an EMBL/GenBank/DDBJ whole genome shotgun (WGS) entry which is preliminary data.</text>
</comment>
<protein>
    <submittedName>
        <fullName evidence="1">Uncharacterized protein</fullName>
    </submittedName>
</protein>
<evidence type="ECO:0000313" key="1">
    <source>
        <dbReference type="EMBL" id="KKK91137.1"/>
    </source>
</evidence>
<organism evidence="1">
    <name type="scientific">marine sediment metagenome</name>
    <dbReference type="NCBI Taxonomy" id="412755"/>
    <lineage>
        <taxon>unclassified sequences</taxon>
        <taxon>metagenomes</taxon>
        <taxon>ecological metagenomes</taxon>
    </lineage>
</organism>
<proteinExistence type="predicted"/>
<sequence>MVEETDLSEKSVPKDGKIPLCGRNVLIRRVPLGQRLRLARIFSAGLSAVIKDQKDTSNINMVTIMENLPAILGTIESHWKDIVKLGTDLTIEELERSGEIEDIATICKEVFEVNGFMDSMQNLGKVLGEIQLGSKNKLPTSVGSAAGASIKS</sequence>
<reference evidence="1" key="1">
    <citation type="journal article" date="2015" name="Nature">
        <title>Complex archaea that bridge the gap between prokaryotes and eukaryotes.</title>
        <authorList>
            <person name="Spang A."/>
            <person name="Saw J.H."/>
            <person name="Jorgensen S.L."/>
            <person name="Zaremba-Niedzwiedzka K."/>
            <person name="Martijn J."/>
            <person name="Lind A.E."/>
            <person name="van Eijk R."/>
            <person name="Schleper C."/>
            <person name="Guy L."/>
            <person name="Ettema T.J."/>
        </authorList>
    </citation>
    <scope>NUCLEOTIDE SEQUENCE</scope>
</reference>